<feature type="transmembrane region" description="Helical" evidence="1">
    <location>
        <begin position="58"/>
        <end position="78"/>
    </location>
</feature>
<feature type="transmembrane region" description="Helical" evidence="1">
    <location>
        <begin position="33"/>
        <end position="52"/>
    </location>
</feature>
<dbReference type="EMBL" id="JACNYO010000026">
    <property type="protein sequence ID" value="MBC3214597.1"/>
    <property type="molecule type" value="Genomic_DNA"/>
</dbReference>
<dbReference type="AlphaFoldDB" id="A0AAW3WW01"/>
<keyword evidence="1" id="KW-0472">Membrane</keyword>
<dbReference type="Proteomes" id="UP000659084">
    <property type="component" value="Unassembled WGS sequence"/>
</dbReference>
<accession>A0AAW3WW01</accession>
<gene>
    <name evidence="2" type="ORF">H8J20_20870</name>
</gene>
<dbReference type="RefSeq" id="WP_059202157.1">
    <property type="nucleotide sequence ID" value="NZ_JACBIV010000020.1"/>
</dbReference>
<evidence type="ECO:0000313" key="2">
    <source>
        <dbReference type="EMBL" id="MBC3214597.1"/>
    </source>
</evidence>
<evidence type="ECO:0000256" key="1">
    <source>
        <dbReference type="SAM" id="Phobius"/>
    </source>
</evidence>
<proteinExistence type="predicted"/>
<dbReference type="KEGG" id="sfg:AV650_28205"/>
<reference evidence="2" key="1">
    <citation type="submission" date="2020-08" db="EMBL/GenBank/DDBJ databases">
        <title>Food and environmental bacterial isolates.</title>
        <authorList>
            <person name="Richter L."/>
            <person name="Du Plessis E.M."/>
            <person name="Duvenage S."/>
            <person name="Allam M."/>
            <person name="Korsten L."/>
        </authorList>
    </citation>
    <scope>NUCLEOTIDE SEQUENCE</scope>
    <source>
        <strain evidence="2">UPMP2127</strain>
    </source>
</reference>
<comment type="caution">
    <text evidence="2">The sequence shown here is derived from an EMBL/GenBank/DDBJ whole genome shotgun (WGS) entry which is preliminary data.</text>
</comment>
<sequence length="87" mass="10337">MTNKMKMMFEDQTRDGGKLLYQIKHTRRRFFRWTFYLYVLYAAAMYGCYLMTKQYPGGVWDSFYVVIGFCGPVGAYVVGKRALRKDM</sequence>
<keyword evidence="1" id="KW-0812">Transmembrane</keyword>
<name>A0AAW3WW01_SERFO</name>
<keyword evidence="1" id="KW-1133">Transmembrane helix</keyword>
<evidence type="ECO:0000313" key="3">
    <source>
        <dbReference type="Proteomes" id="UP000659084"/>
    </source>
</evidence>
<organism evidence="2 3">
    <name type="scientific">Serratia fonticola</name>
    <dbReference type="NCBI Taxonomy" id="47917"/>
    <lineage>
        <taxon>Bacteria</taxon>
        <taxon>Pseudomonadati</taxon>
        <taxon>Pseudomonadota</taxon>
        <taxon>Gammaproteobacteria</taxon>
        <taxon>Enterobacterales</taxon>
        <taxon>Yersiniaceae</taxon>
        <taxon>Serratia</taxon>
    </lineage>
</organism>
<protein>
    <submittedName>
        <fullName evidence="2">Uncharacterized protein</fullName>
    </submittedName>
</protein>